<protein>
    <submittedName>
        <fullName evidence="1">Uncharacterized protein</fullName>
    </submittedName>
</protein>
<keyword evidence="2" id="KW-1185">Reference proteome</keyword>
<keyword evidence="1" id="KW-0614">Plasmid</keyword>
<dbReference type="AlphaFoldDB" id="A0A7I8C2S6"/>
<dbReference type="Proteomes" id="UP000510888">
    <property type="component" value="Plasmid PPGU16_p2"/>
</dbReference>
<dbReference type="KEGG" id="plad:PPGU16_84090"/>
<sequence length="111" mass="11730">MVCTLAAGAPVFAQSIRIESGTYGVNCGVRQGNLTRHLTAHCDSLDTCRYVIHAKAGETLRKNCPTDLVAQWLCGPGELHTATVRGNMGNGSSLELRCVPSSGQANNRADS</sequence>
<name>A0A7I8C2S6_9BURK</name>
<gene>
    <name evidence="1" type="ORF">PPGU16_84090</name>
</gene>
<dbReference type="EMBL" id="AP023177">
    <property type="protein sequence ID" value="BCF95342.1"/>
    <property type="molecule type" value="Genomic_DNA"/>
</dbReference>
<proteinExistence type="predicted"/>
<evidence type="ECO:0000313" key="1">
    <source>
        <dbReference type="EMBL" id="BCF95342.1"/>
    </source>
</evidence>
<geneLocation type="plasmid" evidence="1 2">
    <name>PPGU16_p2</name>
</geneLocation>
<reference evidence="1 2" key="1">
    <citation type="journal article" date="2020" name="Genes (Basel)">
        <title>Genomic Comparison of Insect Gut Symbionts from Divergent Burkholderia Subclades.</title>
        <authorList>
            <person name="Takeshita K."/>
            <person name="Kikuchi Y."/>
        </authorList>
    </citation>
    <scope>NUCLEOTIDE SEQUENCE [LARGE SCALE GENOMIC DNA]</scope>
    <source>
        <strain evidence="1 2">PGU16</strain>
        <plasmid evidence="1 2">PPGU16_p2</plasmid>
    </source>
</reference>
<accession>A0A7I8C2S6</accession>
<evidence type="ECO:0000313" key="2">
    <source>
        <dbReference type="Proteomes" id="UP000510888"/>
    </source>
</evidence>
<organism evidence="1 2">
    <name type="scientific">Paraburkholderia largidicola</name>
    <dbReference type="NCBI Taxonomy" id="3014751"/>
    <lineage>
        <taxon>Bacteria</taxon>
        <taxon>Pseudomonadati</taxon>
        <taxon>Pseudomonadota</taxon>
        <taxon>Betaproteobacteria</taxon>
        <taxon>Burkholderiales</taxon>
        <taxon>Burkholderiaceae</taxon>
        <taxon>Paraburkholderia</taxon>
    </lineage>
</organism>